<dbReference type="AlphaFoldDB" id="A0A4P2Q8A3"/>
<feature type="region of interest" description="Disordered" evidence="1">
    <location>
        <begin position="15"/>
        <end position="60"/>
    </location>
</feature>
<organism evidence="2 3">
    <name type="scientific">Sorangium cellulosum</name>
    <name type="common">Polyangium cellulosum</name>
    <dbReference type="NCBI Taxonomy" id="56"/>
    <lineage>
        <taxon>Bacteria</taxon>
        <taxon>Pseudomonadati</taxon>
        <taxon>Myxococcota</taxon>
        <taxon>Polyangia</taxon>
        <taxon>Polyangiales</taxon>
        <taxon>Polyangiaceae</taxon>
        <taxon>Sorangium</taxon>
    </lineage>
</organism>
<accession>A0A4P2Q8A3</accession>
<sequence length="138" mass="14825">MVGIDLDGDVIGKLGEEKGGDALLRDSSKRAAESALGPPDGSRALHHAAHQGRAVGRDAAKEQLATPEADQLPAFTAAHMTLLDVLPVQNRMTQITDEARPVADAASALDVLEQLHGLACRSKAKTPRRLKFWMEKQR</sequence>
<evidence type="ECO:0000256" key="1">
    <source>
        <dbReference type="SAM" id="MobiDB-lite"/>
    </source>
</evidence>
<name>A0A4P2Q8A3_SORCE</name>
<dbReference type="Proteomes" id="UP000295781">
    <property type="component" value="Chromosome"/>
</dbReference>
<reference evidence="2 3" key="1">
    <citation type="submission" date="2015-09" db="EMBL/GenBank/DDBJ databases">
        <title>Sorangium comparison.</title>
        <authorList>
            <person name="Zaburannyi N."/>
            <person name="Bunk B."/>
            <person name="Overmann J."/>
            <person name="Mueller R."/>
        </authorList>
    </citation>
    <scope>NUCLEOTIDE SEQUENCE [LARGE SCALE GENOMIC DNA]</scope>
    <source>
        <strain evidence="2 3">So ceGT47</strain>
    </source>
</reference>
<feature type="compositionally biased region" description="Basic and acidic residues" evidence="1">
    <location>
        <begin position="15"/>
        <end position="32"/>
    </location>
</feature>
<gene>
    <name evidence="2" type="ORF">SOCEGT47_062790</name>
</gene>
<evidence type="ECO:0000313" key="2">
    <source>
        <dbReference type="EMBL" id="AUX25730.1"/>
    </source>
</evidence>
<dbReference type="EMBL" id="CP012670">
    <property type="protein sequence ID" value="AUX25730.1"/>
    <property type="molecule type" value="Genomic_DNA"/>
</dbReference>
<evidence type="ECO:0000313" key="3">
    <source>
        <dbReference type="Proteomes" id="UP000295781"/>
    </source>
</evidence>
<proteinExistence type="predicted"/>
<protein>
    <submittedName>
        <fullName evidence="2">Uncharacterized protein</fullName>
    </submittedName>
</protein>